<reference evidence="1 2" key="1">
    <citation type="submission" date="2020-08" db="EMBL/GenBank/DDBJ databases">
        <title>Genome sequence of Nocardioides mesophilus KACC 16243T.</title>
        <authorList>
            <person name="Hyun D.-W."/>
            <person name="Bae J.-W."/>
        </authorList>
    </citation>
    <scope>NUCLEOTIDE SEQUENCE [LARGE SCALE GENOMIC DNA]</scope>
    <source>
        <strain evidence="1 2">KACC 16243</strain>
    </source>
</reference>
<accession>A0A7G9RB98</accession>
<evidence type="ECO:0000313" key="1">
    <source>
        <dbReference type="EMBL" id="QNN52873.1"/>
    </source>
</evidence>
<name>A0A7G9RB98_9ACTN</name>
<protein>
    <recommendedName>
        <fullName evidence="3">Acetone carboxylase</fullName>
    </recommendedName>
</protein>
<evidence type="ECO:0008006" key="3">
    <source>
        <dbReference type="Google" id="ProtNLM"/>
    </source>
</evidence>
<dbReference type="RefSeq" id="WP_187578715.1">
    <property type="nucleotide sequence ID" value="NZ_CP060713.1"/>
</dbReference>
<organism evidence="1 2">
    <name type="scientific">Nocardioides mesophilus</name>
    <dbReference type="NCBI Taxonomy" id="433659"/>
    <lineage>
        <taxon>Bacteria</taxon>
        <taxon>Bacillati</taxon>
        <taxon>Actinomycetota</taxon>
        <taxon>Actinomycetes</taxon>
        <taxon>Propionibacteriales</taxon>
        <taxon>Nocardioidaceae</taxon>
        <taxon>Nocardioides</taxon>
    </lineage>
</organism>
<dbReference type="KEGG" id="nmes:H9L09_21020"/>
<dbReference type="EMBL" id="CP060713">
    <property type="protein sequence ID" value="QNN52873.1"/>
    <property type="molecule type" value="Genomic_DNA"/>
</dbReference>
<dbReference type="AlphaFoldDB" id="A0A7G9RB98"/>
<dbReference type="Proteomes" id="UP000515947">
    <property type="component" value="Chromosome"/>
</dbReference>
<proteinExistence type="predicted"/>
<sequence>MTSAPLTCSAKDCRAPAEWILAWNNPKLHTPERRKEWLACSEHREHLAAFLKARSFLRDVRPVQPPTAGRTS</sequence>
<evidence type="ECO:0000313" key="2">
    <source>
        <dbReference type="Proteomes" id="UP000515947"/>
    </source>
</evidence>
<keyword evidence="2" id="KW-1185">Reference proteome</keyword>
<gene>
    <name evidence="1" type="ORF">H9L09_21020</name>
</gene>